<dbReference type="Proteomes" id="UP001058687">
    <property type="component" value="Chromosome 1"/>
</dbReference>
<accession>A0AAE9N358</accession>
<dbReference type="InterPro" id="IPR004195">
    <property type="entry name" value="Head_decoration_D"/>
</dbReference>
<protein>
    <submittedName>
        <fullName evidence="1">Head decoration protein</fullName>
    </submittedName>
</protein>
<dbReference type="OMA" id="ESTVYLQ"/>
<sequence length="113" mass="12191">MLEQTEYTPDELFISAPVTARATIKTGVSFPARTPLMADATDAATLVEWDGTPGKAIAISARDVTNTGSDQESTVYLQGGFRIGFVNWPDAVTTNKQKRAAFLGSPVFVDDEY</sequence>
<dbReference type="RefSeq" id="WP_012127735.1">
    <property type="nucleotide sequence ID" value="NZ_CP050467.1"/>
</dbReference>
<dbReference type="Pfam" id="PF02924">
    <property type="entry name" value="HDPD"/>
    <property type="match status" value="1"/>
</dbReference>
<proteinExistence type="predicted"/>
<evidence type="ECO:0000313" key="2">
    <source>
        <dbReference type="Proteomes" id="UP001058687"/>
    </source>
</evidence>
<dbReference type="InterPro" id="IPR036630">
    <property type="entry name" value="Head_decoration_D_sf"/>
</dbReference>
<reference evidence="1" key="1">
    <citation type="submission" date="2020-03" db="EMBL/GenBank/DDBJ databases">
        <title>Five strains of Vibrio campbellii isolated from Mariana Trench.</title>
        <authorList>
            <person name="Liang J."/>
            <person name="Zhang X.-H."/>
        </authorList>
    </citation>
    <scope>NUCLEOTIDE SEQUENCE</scope>
    <source>
        <strain evidence="1">LJC014</strain>
    </source>
</reference>
<evidence type="ECO:0000313" key="1">
    <source>
        <dbReference type="EMBL" id="UTZ27738.1"/>
    </source>
</evidence>
<name>A0AAE9N358_9VIBR</name>
<dbReference type="Gene3D" id="2.40.300.10">
    <property type="entry name" value="Head decoration protein D"/>
    <property type="match status" value="1"/>
</dbReference>
<organism evidence="1 2">
    <name type="scientific">Vibrio campbellii</name>
    <dbReference type="NCBI Taxonomy" id="680"/>
    <lineage>
        <taxon>Bacteria</taxon>
        <taxon>Pseudomonadati</taxon>
        <taxon>Pseudomonadota</taxon>
        <taxon>Gammaproteobacteria</taxon>
        <taxon>Vibrionales</taxon>
        <taxon>Vibrionaceae</taxon>
        <taxon>Vibrio</taxon>
    </lineage>
</organism>
<gene>
    <name evidence="1" type="ORF">HB761_13860</name>
</gene>
<dbReference type="SUPFAM" id="SSF51274">
    <property type="entry name" value="Head decoration protein D (gpD, major capsid protein D)"/>
    <property type="match status" value="1"/>
</dbReference>
<dbReference type="AlphaFoldDB" id="A0AAE9N358"/>
<dbReference type="EMBL" id="CP050467">
    <property type="protein sequence ID" value="UTZ27738.1"/>
    <property type="molecule type" value="Genomic_DNA"/>
</dbReference>